<organism evidence="1 2">
    <name type="scientific">Gigaspora margarita</name>
    <dbReference type="NCBI Taxonomy" id="4874"/>
    <lineage>
        <taxon>Eukaryota</taxon>
        <taxon>Fungi</taxon>
        <taxon>Fungi incertae sedis</taxon>
        <taxon>Mucoromycota</taxon>
        <taxon>Glomeromycotina</taxon>
        <taxon>Glomeromycetes</taxon>
        <taxon>Diversisporales</taxon>
        <taxon>Gigasporaceae</taxon>
        <taxon>Gigaspora</taxon>
    </lineage>
</organism>
<gene>
    <name evidence="1" type="ORF">GMARGA_LOCUS23900</name>
</gene>
<accession>A0ABN7VYX3</accession>
<proteinExistence type="predicted"/>
<evidence type="ECO:0000313" key="1">
    <source>
        <dbReference type="EMBL" id="CAG8804587.1"/>
    </source>
</evidence>
<feature type="non-terminal residue" evidence="1">
    <location>
        <position position="1"/>
    </location>
</feature>
<protein>
    <submittedName>
        <fullName evidence="1">41472_t:CDS:1</fullName>
    </submittedName>
</protein>
<dbReference type="Proteomes" id="UP000789901">
    <property type="component" value="Unassembled WGS sequence"/>
</dbReference>
<dbReference type="EMBL" id="CAJVQB010024641">
    <property type="protein sequence ID" value="CAG8804587.1"/>
    <property type="molecule type" value="Genomic_DNA"/>
</dbReference>
<sequence>LMKEDLKTVIDNAKRLPGSLARISDNLDEKEIANLIKSAGEFLDNPKKLK</sequence>
<evidence type="ECO:0000313" key="2">
    <source>
        <dbReference type="Proteomes" id="UP000789901"/>
    </source>
</evidence>
<keyword evidence="2" id="KW-1185">Reference proteome</keyword>
<comment type="caution">
    <text evidence="1">The sequence shown here is derived from an EMBL/GenBank/DDBJ whole genome shotgun (WGS) entry which is preliminary data.</text>
</comment>
<name>A0ABN7VYX3_GIGMA</name>
<reference evidence="1 2" key="1">
    <citation type="submission" date="2021-06" db="EMBL/GenBank/DDBJ databases">
        <authorList>
            <person name="Kallberg Y."/>
            <person name="Tangrot J."/>
            <person name="Rosling A."/>
        </authorList>
    </citation>
    <scope>NUCLEOTIDE SEQUENCE [LARGE SCALE GENOMIC DNA]</scope>
    <source>
        <strain evidence="1 2">120-4 pot B 10/14</strain>
    </source>
</reference>